<dbReference type="RefSeq" id="WP_129219023.1">
    <property type="nucleotide sequence ID" value="NZ_QYBC01000007.1"/>
</dbReference>
<dbReference type="GO" id="GO:0046872">
    <property type="term" value="F:metal ion binding"/>
    <property type="evidence" value="ECO:0007669"/>
    <property type="project" value="UniProtKB-KW"/>
</dbReference>
<dbReference type="InterPro" id="IPR013341">
    <property type="entry name" value="Mandelate_racemase_N_dom"/>
</dbReference>
<dbReference type="GO" id="GO:0003824">
    <property type="term" value="F:catalytic activity"/>
    <property type="evidence" value="ECO:0007669"/>
    <property type="project" value="UniProtKB-ARBA"/>
</dbReference>
<dbReference type="InterPro" id="IPR029017">
    <property type="entry name" value="Enolase-like_N"/>
</dbReference>
<dbReference type="Gene3D" id="3.20.20.120">
    <property type="entry name" value="Enolase-like C-terminal domain"/>
    <property type="match status" value="1"/>
</dbReference>
<dbReference type="InterPro" id="IPR013342">
    <property type="entry name" value="Mandelate_racemase_C"/>
</dbReference>
<feature type="domain" description="Mandelate racemase/muconate lactonizing enzyme C-terminal" evidence="3">
    <location>
        <begin position="138"/>
        <end position="229"/>
    </location>
</feature>
<evidence type="ECO:0000256" key="2">
    <source>
        <dbReference type="ARBA" id="ARBA00022723"/>
    </source>
</evidence>
<sequence length="334" mass="34082">MSHAAAPAPRRLEAAVERLPLARRFVIARGSRTEAVVVVASITSGAHRGRGEAVPDGRCGETPEGVLAAIAAVKPSIAAGATRGDLQALMAPGAARNAVDCALWDLDAERLGLRAWEIAGLHRLGPAVTAHTVSLGPPDAMARAAAAAAEFPLLKIRLGGHDDEAALAAVRDAAPDATLIVDADGGWTPDVLASRFAACRRAGVVLIEQPLPAGHDAALAGLPRPIPVCADESARTAADLAGLRDRYDAVTIELDKAGGLTAALEMAAEAERLGFGIVVGSRVGSSLGAAPALLLAPRARFVELDGPLLLARDRDPGLAFDGAVVHPAGPELWG</sequence>
<reference evidence="4 5" key="1">
    <citation type="submission" date="2018-09" db="EMBL/GenBank/DDBJ databases">
        <authorList>
            <person name="Grouzdev D.S."/>
            <person name="Krutkina M.S."/>
        </authorList>
    </citation>
    <scope>NUCLEOTIDE SEQUENCE [LARGE SCALE GENOMIC DNA]</scope>
    <source>
        <strain evidence="4 5">RmlP001</strain>
    </source>
</reference>
<dbReference type="PANTHER" id="PTHR48080:SF3">
    <property type="entry name" value="ENOLASE SUPERFAMILY MEMBER DDB_G0284701"/>
    <property type="match status" value="1"/>
</dbReference>
<dbReference type="InterPro" id="IPR034593">
    <property type="entry name" value="DgoD-like"/>
</dbReference>
<organism evidence="4 5">
    <name type="scientific">Lichenibacterium ramalinae</name>
    <dbReference type="NCBI Taxonomy" id="2316527"/>
    <lineage>
        <taxon>Bacteria</taxon>
        <taxon>Pseudomonadati</taxon>
        <taxon>Pseudomonadota</taxon>
        <taxon>Alphaproteobacteria</taxon>
        <taxon>Hyphomicrobiales</taxon>
        <taxon>Lichenihabitantaceae</taxon>
        <taxon>Lichenibacterium</taxon>
    </lineage>
</organism>
<dbReference type="EMBL" id="QYBC01000007">
    <property type="protein sequence ID" value="RYB05273.1"/>
    <property type="molecule type" value="Genomic_DNA"/>
</dbReference>
<evidence type="ECO:0000256" key="1">
    <source>
        <dbReference type="ARBA" id="ARBA00008031"/>
    </source>
</evidence>
<dbReference type="SUPFAM" id="SSF51604">
    <property type="entry name" value="Enolase C-terminal domain-like"/>
    <property type="match status" value="1"/>
</dbReference>
<gene>
    <name evidence="4" type="ORF">D3272_09985</name>
</gene>
<accession>A0A4Q2RH87</accession>
<dbReference type="InterPro" id="IPR036849">
    <property type="entry name" value="Enolase-like_C_sf"/>
</dbReference>
<dbReference type="Pfam" id="PF02746">
    <property type="entry name" value="MR_MLE_N"/>
    <property type="match status" value="1"/>
</dbReference>
<protein>
    <submittedName>
        <fullName evidence="4">Dipeptide epimerase</fullName>
    </submittedName>
</protein>
<dbReference type="AlphaFoldDB" id="A0A4Q2RH87"/>
<dbReference type="SMART" id="SM00922">
    <property type="entry name" value="MR_MLE"/>
    <property type="match status" value="1"/>
</dbReference>
<dbReference type="InterPro" id="IPR029065">
    <property type="entry name" value="Enolase_C-like"/>
</dbReference>
<proteinExistence type="inferred from homology"/>
<dbReference type="OrthoDB" id="9782675at2"/>
<dbReference type="NCBIfam" id="NF042940">
    <property type="entry name" value="racemase_DgcA"/>
    <property type="match status" value="1"/>
</dbReference>
<dbReference type="Gene3D" id="3.30.390.10">
    <property type="entry name" value="Enolase-like, N-terminal domain"/>
    <property type="match status" value="1"/>
</dbReference>
<dbReference type="Pfam" id="PF13378">
    <property type="entry name" value="MR_MLE_C"/>
    <property type="match status" value="1"/>
</dbReference>
<evidence type="ECO:0000259" key="3">
    <source>
        <dbReference type="SMART" id="SM00922"/>
    </source>
</evidence>
<reference evidence="4 5" key="2">
    <citation type="submission" date="2019-02" db="EMBL/GenBank/DDBJ databases">
        <title>'Lichenibacterium ramalinii' gen. nov. sp. nov., 'Lichenibacterium minor' gen. nov. sp. nov.</title>
        <authorList>
            <person name="Pankratov T."/>
        </authorList>
    </citation>
    <scope>NUCLEOTIDE SEQUENCE [LARGE SCALE GENOMIC DNA]</scope>
    <source>
        <strain evidence="4 5">RmlP001</strain>
    </source>
</reference>
<dbReference type="Proteomes" id="UP000289411">
    <property type="component" value="Unassembled WGS sequence"/>
</dbReference>
<comment type="caution">
    <text evidence="4">The sequence shown here is derived from an EMBL/GenBank/DDBJ whole genome shotgun (WGS) entry which is preliminary data.</text>
</comment>
<name>A0A4Q2RH87_9HYPH</name>
<dbReference type="SUPFAM" id="SSF54826">
    <property type="entry name" value="Enolase N-terminal domain-like"/>
    <property type="match status" value="1"/>
</dbReference>
<keyword evidence="5" id="KW-1185">Reference proteome</keyword>
<keyword evidence="2" id="KW-0479">Metal-binding</keyword>
<evidence type="ECO:0000313" key="5">
    <source>
        <dbReference type="Proteomes" id="UP000289411"/>
    </source>
</evidence>
<dbReference type="PANTHER" id="PTHR48080">
    <property type="entry name" value="D-GALACTONATE DEHYDRATASE-RELATED"/>
    <property type="match status" value="1"/>
</dbReference>
<comment type="similarity">
    <text evidence="1">Belongs to the mandelate racemase/muconate lactonizing enzyme family.</text>
</comment>
<evidence type="ECO:0000313" key="4">
    <source>
        <dbReference type="EMBL" id="RYB05273.1"/>
    </source>
</evidence>